<organism evidence="5 6">
    <name type="scientific">Candida metapsilosis</name>
    <dbReference type="NCBI Taxonomy" id="273372"/>
    <lineage>
        <taxon>Eukaryota</taxon>
        <taxon>Fungi</taxon>
        <taxon>Dikarya</taxon>
        <taxon>Ascomycota</taxon>
        <taxon>Saccharomycotina</taxon>
        <taxon>Pichiomycetes</taxon>
        <taxon>Debaryomycetaceae</taxon>
        <taxon>Candida/Lodderomyces clade</taxon>
        <taxon>Candida</taxon>
    </lineage>
</organism>
<dbReference type="PANTHER" id="PTHR45875:SF1">
    <property type="entry name" value="METHYLTRANSFERASE N6AMT1"/>
    <property type="match status" value="1"/>
</dbReference>
<keyword evidence="6" id="KW-1185">Reference proteome</keyword>
<dbReference type="PANTHER" id="PTHR45875">
    <property type="entry name" value="METHYLTRANSFERASE N6AMT1"/>
    <property type="match status" value="1"/>
</dbReference>
<dbReference type="RefSeq" id="XP_067550545.1">
    <property type="nucleotide sequence ID" value="XM_067694339.1"/>
</dbReference>
<protein>
    <submittedName>
        <fullName evidence="5">MTQ2</fullName>
    </submittedName>
</protein>
<accession>A0A8H8DD28</accession>
<keyword evidence="2" id="KW-0489">Methyltransferase</keyword>
<comment type="caution">
    <text evidence="5">The sequence shown here is derived from an EMBL/GenBank/DDBJ whole genome shotgun (WGS) entry which is preliminary data.</text>
</comment>
<dbReference type="OrthoDB" id="406152at2759"/>
<dbReference type="Proteomes" id="UP000669133">
    <property type="component" value="Unassembled WGS sequence"/>
</dbReference>
<keyword evidence="3" id="KW-0808">Transferase</keyword>
<dbReference type="AlphaFoldDB" id="A0A8H8DD28"/>
<keyword evidence="4" id="KW-0949">S-adenosyl-L-methionine</keyword>
<dbReference type="GO" id="GO:0032259">
    <property type="term" value="P:methylation"/>
    <property type="evidence" value="ECO:0007669"/>
    <property type="project" value="UniProtKB-KW"/>
</dbReference>
<gene>
    <name evidence="5" type="ORF">I9W82_000519</name>
</gene>
<dbReference type="EMBL" id="JAEOAQ010000001">
    <property type="protein sequence ID" value="KAG5421429.1"/>
    <property type="molecule type" value="Genomic_DNA"/>
</dbReference>
<evidence type="ECO:0000256" key="4">
    <source>
        <dbReference type="ARBA" id="ARBA00022691"/>
    </source>
</evidence>
<sequence length="219" mass="24572">MFSTPRTTNVDFDKVYEPSEDTFYLLDCFEEDKEFLETKFKNKAPLITEIGTGSGTVTTFILQYILQDGIYIATDINPNACRGVLETSRYNCPSKAHLVDSSQMDLTSAIRPNTVDVLVFNPPYVPASEVPEIPTTNEDTKWLDLALLGGENGMVVTWKVLNNLEHILSSDGVAYILFCARNNPSTVAGIMRDRGWMVDVILCKKAGWEVLSILRFVRM</sequence>
<dbReference type="GeneID" id="93649148"/>
<dbReference type="GO" id="GO:0035657">
    <property type="term" value="C:eRF1 methyltransferase complex"/>
    <property type="evidence" value="ECO:0007669"/>
    <property type="project" value="TreeGrafter"/>
</dbReference>
<evidence type="ECO:0000313" key="5">
    <source>
        <dbReference type="EMBL" id="KAG5421429.1"/>
    </source>
</evidence>
<dbReference type="InterPro" id="IPR002052">
    <property type="entry name" value="DNA_methylase_N6_adenine_CS"/>
</dbReference>
<comment type="similarity">
    <text evidence="1">Belongs to the eukaryotic/archaeal PrmC-related family.</text>
</comment>
<dbReference type="PROSITE" id="PS00092">
    <property type="entry name" value="N6_MTASE"/>
    <property type="match status" value="1"/>
</dbReference>
<evidence type="ECO:0000256" key="2">
    <source>
        <dbReference type="ARBA" id="ARBA00022603"/>
    </source>
</evidence>
<proteinExistence type="inferred from homology"/>
<dbReference type="GO" id="GO:0008757">
    <property type="term" value="F:S-adenosylmethionine-dependent methyltransferase activity"/>
    <property type="evidence" value="ECO:0007669"/>
    <property type="project" value="TreeGrafter"/>
</dbReference>
<dbReference type="GO" id="GO:0008276">
    <property type="term" value="F:protein methyltransferase activity"/>
    <property type="evidence" value="ECO:0007669"/>
    <property type="project" value="TreeGrafter"/>
</dbReference>
<dbReference type="SUPFAM" id="SSF53335">
    <property type="entry name" value="S-adenosyl-L-methionine-dependent methyltransferases"/>
    <property type="match status" value="1"/>
</dbReference>
<evidence type="ECO:0000256" key="3">
    <source>
        <dbReference type="ARBA" id="ARBA00022679"/>
    </source>
</evidence>
<dbReference type="InterPro" id="IPR052190">
    <property type="entry name" value="Euk-Arch_PrmC-MTase"/>
</dbReference>
<evidence type="ECO:0000313" key="6">
    <source>
        <dbReference type="Proteomes" id="UP000669133"/>
    </source>
</evidence>
<evidence type="ECO:0000256" key="1">
    <source>
        <dbReference type="ARBA" id="ARBA00006149"/>
    </source>
</evidence>
<dbReference type="InterPro" id="IPR029063">
    <property type="entry name" value="SAM-dependent_MTases_sf"/>
</dbReference>
<reference evidence="5 6" key="1">
    <citation type="submission" date="2020-12" db="EMBL/GenBank/DDBJ databases">
        <title>Effect of drift, selection, and recombination on the evolution of hybrid genomes in Candida yeast pathogens.</title>
        <authorList>
            <person name="Mixao V."/>
            <person name="Ksiezopolska E."/>
            <person name="Saus E."/>
            <person name="Boekhout T."/>
            <person name="Gacser A."/>
            <person name="Gabaldon T."/>
        </authorList>
    </citation>
    <scope>NUCLEOTIDE SEQUENCE [LARGE SCALE GENOMIC DNA]</scope>
    <source>
        <strain evidence="5 6">BP57</strain>
    </source>
</reference>
<dbReference type="CDD" id="cd02440">
    <property type="entry name" value="AdoMet_MTases"/>
    <property type="match status" value="1"/>
</dbReference>
<name>A0A8H8DD28_9ASCO</name>
<dbReference type="Gene3D" id="3.40.50.150">
    <property type="entry name" value="Vaccinia Virus protein VP39"/>
    <property type="match status" value="1"/>
</dbReference>
<dbReference type="GO" id="GO:0003676">
    <property type="term" value="F:nucleic acid binding"/>
    <property type="evidence" value="ECO:0007669"/>
    <property type="project" value="InterPro"/>
</dbReference>